<keyword evidence="4" id="KW-1185">Reference proteome</keyword>
<dbReference type="InterPro" id="IPR001478">
    <property type="entry name" value="PDZ"/>
</dbReference>
<dbReference type="Proteomes" id="UP000037175">
    <property type="component" value="Unassembled WGS sequence"/>
</dbReference>
<dbReference type="AlphaFoldDB" id="A0A0L6VYV4"/>
<dbReference type="SUPFAM" id="SSF50156">
    <property type="entry name" value="PDZ domain-like"/>
    <property type="match status" value="1"/>
</dbReference>
<keyword evidence="1" id="KW-0472">Membrane</keyword>
<feature type="transmembrane region" description="Helical" evidence="1">
    <location>
        <begin position="132"/>
        <end position="156"/>
    </location>
</feature>
<reference evidence="4" key="1">
    <citation type="submission" date="2015-07" db="EMBL/GenBank/DDBJ databases">
        <title>Complete Genome of Thermincola ferriacetica strain Z-0001T.</title>
        <authorList>
            <person name="Lusk B."/>
            <person name="Badalamenti J.P."/>
            <person name="Parameswaran P."/>
            <person name="Bond D.R."/>
            <person name="Torres C.I."/>
        </authorList>
    </citation>
    <scope>NUCLEOTIDE SEQUENCE [LARGE SCALE GENOMIC DNA]</scope>
    <source>
        <strain evidence="4">Z-0001</strain>
    </source>
</reference>
<evidence type="ECO:0000259" key="2">
    <source>
        <dbReference type="SMART" id="SM00228"/>
    </source>
</evidence>
<evidence type="ECO:0000256" key="1">
    <source>
        <dbReference type="SAM" id="Phobius"/>
    </source>
</evidence>
<dbReference type="PATRIC" id="fig|281456.6.peg.3147"/>
<feature type="transmembrane region" description="Helical" evidence="1">
    <location>
        <begin position="177"/>
        <end position="199"/>
    </location>
</feature>
<dbReference type="InterPro" id="IPR036034">
    <property type="entry name" value="PDZ_sf"/>
</dbReference>
<gene>
    <name evidence="3" type="ORF">Tfer_3007</name>
</gene>
<dbReference type="Gene3D" id="2.30.42.10">
    <property type="match status" value="1"/>
</dbReference>
<accession>A0A0L6VYV4</accession>
<feature type="transmembrane region" description="Helical" evidence="1">
    <location>
        <begin position="249"/>
        <end position="267"/>
    </location>
</feature>
<keyword evidence="1" id="KW-1133">Transmembrane helix</keyword>
<feature type="transmembrane region" description="Helical" evidence="1">
    <location>
        <begin position="107"/>
        <end position="126"/>
    </location>
</feature>
<dbReference type="RefSeq" id="WP_052218964.1">
    <property type="nucleotide sequence ID" value="NZ_LGTE01000031.1"/>
</dbReference>
<feature type="transmembrane region" description="Helical" evidence="1">
    <location>
        <begin position="219"/>
        <end position="237"/>
    </location>
</feature>
<feature type="transmembrane region" description="Helical" evidence="1">
    <location>
        <begin position="15"/>
        <end position="33"/>
    </location>
</feature>
<name>A0A0L6VYV4_9FIRM</name>
<feature type="domain" description="PDZ" evidence="2">
    <location>
        <begin position="282"/>
        <end position="366"/>
    </location>
</feature>
<dbReference type="SMART" id="SM00228">
    <property type="entry name" value="PDZ"/>
    <property type="match status" value="1"/>
</dbReference>
<protein>
    <submittedName>
        <fullName evidence="3">PDZ/DHR/GLGF domain-containing protein</fullName>
    </submittedName>
</protein>
<dbReference type="EMBL" id="LGTE01000031">
    <property type="protein sequence ID" value="KNZ68430.1"/>
    <property type="molecule type" value="Genomic_DNA"/>
</dbReference>
<feature type="transmembrane region" description="Helical" evidence="1">
    <location>
        <begin position="82"/>
        <end position="100"/>
    </location>
</feature>
<proteinExistence type="predicted"/>
<evidence type="ECO:0000313" key="4">
    <source>
        <dbReference type="Proteomes" id="UP000037175"/>
    </source>
</evidence>
<keyword evidence="1" id="KW-0812">Transmembrane</keyword>
<organism evidence="3 4">
    <name type="scientific">Thermincola ferriacetica</name>
    <dbReference type="NCBI Taxonomy" id="281456"/>
    <lineage>
        <taxon>Bacteria</taxon>
        <taxon>Bacillati</taxon>
        <taxon>Bacillota</taxon>
        <taxon>Clostridia</taxon>
        <taxon>Eubacteriales</taxon>
        <taxon>Thermincolaceae</taxon>
        <taxon>Thermincola</taxon>
    </lineage>
</organism>
<comment type="caution">
    <text evidence="3">The sequence shown here is derived from an EMBL/GenBank/DDBJ whole genome shotgun (WGS) entry which is preliminary data.</text>
</comment>
<sequence>MLLWFDVALRILEGIVQSIFNPLFLVIVGLVGIQHRRIAKNREAFFGLRGGSVILDTFYSTVFGILGGIIGSFLLVLTGVSLDNIGVGYIWPLALFLMLINPRFLCFSYAGGIIGLTGVLIGYPPGVKVPQLMALIAILHMVESFLILVSGHRGAIPIYTRTKKSTAVVGGFTLQKFWPIPLMALTLVTTDMIDGQSVLQLPYLPDWGPLIKPYLGKHLFVVPALMPVLAALGYGDMAIARTPRQKSRISARNLSIYSLILLGLALISAKHRFVQMLAALFAPLGHELVIYLGQRMELREEPIFTHTGDGVMVLEAVSHTLADDMGIMPGDVIYSINGIPVNSKADIEAVLILRPKYLQVEFLSWAKQRWQRKTAPFKPNQVLGVIPVPQGYENTYMEMKSAGLLPKIWHKFTH</sequence>
<feature type="transmembrane region" description="Helical" evidence="1">
    <location>
        <begin position="53"/>
        <end position="76"/>
    </location>
</feature>
<evidence type="ECO:0000313" key="3">
    <source>
        <dbReference type="EMBL" id="KNZ68430.1"/>
    </source>
</evidence>